<protein>
    <submittedName>
        <fullName evidence="1">Uncharacterized protein</fullName>
    </submittedName>
</protein>
<sequence length="155" mass="17459">MSSKSARLFSKRIEYSCYIVFFSSFNKQAEHELGKLAHSIAARLCFFSLSTPEEPPAAVFRLHRSQTPGGAFFAVRISRWNSSSGPFSRNLGRSDLVLVARIWYYSGSNTSSFPIGELKNLSPSAVSSSKHVPRINREIPFVDEATSDHQRLRER</sequence>
<reference evidence="1" key="1">
    <citation type="submission" date="2020-07" db="EMBL/GenBank/DDBJ databases">
        <authorList>
            <person name="Lin J."/>
        </authorList>
    </citation>
    <scope>NUCLEOTIDE SEQUENCE</scope>
</reference>
<accession>A0A6V7QAF0</accession>
<dbReference type="EMBL" id="LR862134">
    <property type="protein sequence ID" value="CAD1839867.1"/>
    <property type="molecule type" value="Genomic_DNA"/>
</dbReference>
<evidence type="ECO:0000313" key="1">
    <source>
        <dbReference type="EMBL" id="CAD1839867.1"/>
    </source>
</evidence>
<name>A0A6V7QAF0_ANACO</name>
<dbReference type="AlphaFoldDB" id="A0A6V7QAF0"/>
<gene>
    <name evidence="1" type="ORF">CB5_LOCUS23078</name>
</gene>
<proteinExistence type="predicted"/>
<organism evidence="1">
    <name type="scientific">Ananas comosus var. bracteatus</name>
    <name type="common">red pineapple</name>
    <dbReference type="NCBI Taxonomy" id="296719"/>
    <lineage>
        <taxon>Eukaryota</taxon>
        <taxon>Viridiplantae</taxon>
        <taxon>Streptophyta</taxon>
        <taxon>Embryophyta</taxon>
        <taxon>Tracheophyta</taxon>
        <taxon>Spermatophyta</taxon>
        <taxon>Magnoliopsida</taxon>
        <taxon>Liliopsida</taxon>
        <taxon>Poales</taxon>
        <taxon>Bromeliaceae</taxon>
        <taxon>Bromelioideae</taxon>
        <taxon>Ananas</taxon>
    </lineage>
</organism>